<protein>
    <recommendedName>
        <fullName evidence="4">Regulator of chromosome condensation RCC1</fullName>
    </recommendedName>
</protein>
<dbReference type="PANTHER" id="PTHR45982">
    <property type="entry name" value="REGULATOR OF CHROMOSOME CONDENSATION"/>
    <property type="match status" value="1"/>
</dbReference>
<organism evidence="2 3">
    <name type="scientific">Tepidibacter hydrothermalis</name>
    <dbReference type="NCBI Taxonomy" id="3036126"/>
    <lineage>
        <taxon>Bacteria</taxon>
        <taxon>Bacillati</taxon>
        <taxon>Bacillota</taxon>
        <taxon>Clostridia</taxon>
        <taxon>Peptostreptococcales</taxon>
        <taxon>Peptostreptococcaceae</taxon>
        <taxon>Tepidibacter</taxon>
    </lineage>
</organism>
<feature type="signal peptide" evidence="1">
    <location>
        <begin position="1"/>
        <end position="26"/>
    </location>
</feature>
<reference evidence="2 3" key="1">
    <citation type="submission" date="2023-03" db="EMBL/GenBank/DDBJ databases">
        <title>Complete genome sequence of Tepidibacter sp. SWIR-1, isolated from a deep-sea hydrothermal vent.</title>
        <authorList>
            <person name="Li X."/>
        </authorList>
    </citation>
    <scope>NUCLEOTIDE SEQUENCE [LARGE SCALE GENOMIC DNA]</scope>
    <source>
        <strain evidence="2 3">SWIR-1</strain>
        <plasmid evidence="2 3">unnamed1</plasmid>
    </source>
</reference>
<dbReference type="PANTHER" id="PTHR45982:SF1">
    <property type="entry name" value="REGULATOR OF CHROMOSOME CONDENSATION"/>
    <property type="match status" value="1"/>
</dbReference>
<proteinExistence type="predicted"/>
<dbReference type="InterPro" id="IPR009091">
    <property type="entry name" value="RCC1/BLIP-II"/>
</dbReference>
<gene>
    <name evidence="2" type="ORF">P4S50_19875</name>
</gene>
<dbReference type="InterPro" id="IPR051553">
    <property type="entry name" value="Ran_GTPase-activating"/>
</dbReference>
<evidence type="ECO:0000313" key="3">
    <source>
        <dbReference type="Proteomes" id="UP001222800"/>
    </source>
</evidence>
<name>A0ABY8EHK9_9FIRM</name>
<feature type="chain" id="PRO_5045780104" description="Regulator of chromosome condensation RCC1" evidence="1">
    <location>
        <begin position="27"/>
        <end position="394"/>
    </location>
</feature>
<dbReference type="PROSITE" id="PS51257">
    <property type="entry name" value="PROKAR_LIPOPROTEIN"/>
    <property type="match status" value="1"/>
</dbReference>
<keyword evidence="2" id="KW-0614">Plasmid</keyword>
<dbReference type="Gene3D" id="2.130.10.30">
    <property type="entry name" value="Regulator of chromosome condensation 1/beta-lactamase-inhibitor protein II"/>
    <property type="match status" value="1"/>
</dbReference>
<accession>A0ABY8EHK9</accession>
<dbReference type="Pfam" id="PF13540">
    <property type="entry name" value="RCC1_2"/>
    <property type="match status" value="1"/>
</dbReference>
<keyword evidence="3" id="KW-1185">Reference proteome</keyword>
<dbReference type="SUPFAM" id="SSF50985">
    <property type="entry name" value="RCC1/BLIP-II"/>
    <property type="match status" value="1"/>
</dbReference>
<dbReference type="EMBL" id="CP120734">
    <property type="protein sequence ID" value="WFD12440.1"/>
    <property type="molecule type" value="Genomic_DNA"/>
</dbReference>
<geneLocation type="plasmid" evidence="2 3">
    <name>unnamed1</name>
</geneLocation>
<evidence type="ECO:0008006" key="4">
    <source>
        <dbReference type="Google" id="ProtNLM"/>
    </source>
</evidence>
<dbReference type="Proteomes" id="UP001222800">
    <property type="component" value="Plasmid unnamed1"/>
</dbReference>
<evidence type="ECO:0000313" key="2">
    <source>
        <dbReference type="EMBL" id="WFD12440.1"/>
    </source>
</evidence>
<evidence type="ECO:0000256" key="1">
    <source>
        <dbReference type="SAM" id="SignalP"/>
    </source>
</evidence>
<keyword evidence="1" id="KW-0732">Signal</keyword>
<dbReference type="RefSeq" id="WP_277734843.1">
    <property type="nucleotide sequence ID" value="NZ_CP120734.1"/>
</dbReference>
<sequence length="394" mass="44142">MKKFVKFKAIIISCLFLIFSCTSVFAASQDSSLKTFASIISRGTPTNIALNENGELFFCDENGWKKSDINNVKEVSSYDGLSISGCNYGMLFFLKNDGSLYSILRYRNDNSGSSDINLENSIKIATNIKKIEKAPLSNNYNCVLIFETMDQVRKEVRFNRYNKTFDLKDIASQYSAPYSTKANVKKSVDRLKLLEDNSVSIYNPKLYGEYITNLSNVKDIFYLYYKDLYVIWFNNGQVATCTTEDINFSKIPVNINLNYSLNNIIKLDAGDDHAIALDSNGKLYCIGDTSAGQLGNNEGTIDDESEMKSDGFLKTRVIGTGNTPYHETFKQINCNNDKPIVNVYASSCGSVAIQDDGTLILWGWQIDGKYGPGMSLVPRKELSNFKVSTIIPTF</sequence>